<dbReference type="SUPFAM" id="SSF51322">
    <property type="entry name" value="Cyanovirin-N"/>
    <property type="match status" value="1"/>
</dbReference>
<dbReference type="InterPro" id="IPR011058">
    <property type="entry name" value="Cyanovirin-N"/>
</dbReference>
<name>A0A3A2ZAJ0_9EURO</name>
<dbReference type="PANTHER" id="PTHR42076:SF1">
    <property type="entry name" value="CYANOVIRIN-N DOMAIN-CONTAINING PROTEIN"/>
    <property type="match status" value="1"/>
</dbReference>
<sequence length="106" mass="11661">MSFVATAEEVRLEDDHVLVAQLQNEEGEMVDASIDLNECIGNNDGSFEWGGVNFSESAEDISFELEGDDQIPVLRARLNPAEGDPIDADINLAERISNQDGNFVFE</sequence>
<dbReference type="Pfam" id="PF08881">
    <property type="entry name" value="CVNH"/>
    <property type="match status" value="1"/>
</dbReference>
<comment type="caution">
    <text evidence="2">The sequence shown here is derived from an EMBL/GenBank/DDBJ whole genome shotgun (WGS) entry which is preliminary data.</text>
</comment>
<dbReference type="InterPro" id="IPR036673">
    <property type="entry name" value="Cyanovirin-N_sf"/>
</dbReference>
<dbReference type="AlphaFoldDB" id="A0A3A2ZAJ0"/>
<gene>
    <name evidence="2" type="ORF">PHISCL_07729</name>
</gene>
<dbReference type="OrthoDB" id="2441380at2759"/>
<dbReference type="PANTHER" id="PTHR42076">
    <property type="entry name" value="CYANOVIRIN-N HOMOLOG"/>
    <property type="match status" value="1"/>
</dbReference>
<proteinExistence type="predicted"/>
<accession>A0A3A2ZAJ0</accession>
<organism evidence="2 3">
    <name type="scientific">Aspergillus sclerotialis</name>
    <dbReference type="NCBI Taxonomy" id="2070753"/>
    <lineage>
        <taxon>Eukaryota</taxon>
        <taxon>Fungi</taxon>
        <taxon>Dikarya</taxon>
        <taxon>Ascomycota</taxon>
        <taxon>Pezizomycotina</taxon>
        <taxon>Eurotiomycetes</taxon>
        <taxon>Eurotiomycetidae</taxon>
        <taxon>Eurotiales</taxon>
        <taxon>Aspergillaceae</taxon>
        <taxon>Aspergillus</taxon>
        <taxon>Aspergillus subgen. Polypaecilum</taxon>
    </lineage>
</organism>
<evidence type="ECO:0000313" key="2">
    <source>
        <dbReference type="EMBL" id="RJE19926.1"/>
    </source>
</evidence>
<reference evidence="3" key="1">
    <citation type="submission" date="2017-02" db="EMBL/GenBank/DDBJ databases">
        <authorList>
            <person name="Tafer H."/>
            <person name="Lopandic K."/>
        </authorList>
    </citation>
    <scope>NUCLEOTIDE SEQUENCE [LARGE SCALE GENOMIC DNA]</scope>
    <source>
        <strain evidence="3">CBS 366.77</strain>
    </source>
</reference>
<dbReference type="Proteomes" id="UP000266188">
    <property type="component" value="Unassembled WGS sequence"/>
</dbReference>
<dbReference type="Gene3D" id="2.30.60.10">
    <property type="entry name" value="Cyanovirin-N"/>
    <property type="match status" value="1"/>
</dbReference>
<protein>
    <submittedName>
        <fullName evidence="2">CVNH</fullName>
    </submittedName>
</protein>
<dbReference type="SMART" id="SM01111">
    <property type="entry name" value="CVNH"/>
    <property type="match status" value="1"/>
</dbReference>
<feature type="domain" description="Cyanovirin-N" evidence="1">
    <location>
        <begin position="2"/>
        <end position="105"/>
    </location>
</feature>
<keyword evidence="3" id="KW-1185">Reference proteome</keyword>
<evidence type="ECO:0000313" key="3">
    <source>
        <dbReference type="Proteomes" id="UP000266188"/>
    </source>
</evidence>
<evidence type="ECO:0000259" key="1">
    <source>
        <dbReference type="SMART" id="SM01111"/>
    </source>
</evidence>
<dbReference type="STRING" id="2070753.A0A3A2ZAJ0"/>
<dbReference type="EMBL" id="MVGC01000356">
    <property type="protein sequence ID" value="RJE19926.1"/>
    <property type="molecule type" value="Genomic_DNA"/>
</dbReference>